<name>A0A3S0XPB0_9PROT</name>
<gene>
    <name evidence="2" type="ORF">EJ913_06870</name>
</gene>
<comment type="caution">
    <text evidence="2">The sequence shown here is derived from an EMBL/GenBank/DDBJ whole genome shotgun (WGS) entry which is preliminary data.</text>
</comment>
<accession>A0A3S0XPB0</accession>
<feature type="region of interest" description="Disordered" evidence="1">
    <location>
        <begin position="73"/>
        <end position="92"/>
    </location>
</feature>
<dbReference type="RefSeq" id="WP_126996133.1">
    <property type="nucleotide sequence ID" value="NZ_CP173190.1"/>
</dbReference>
<evidence type="ECO:0000313" key="2">
    <source>
        <dbReference type="EMBL" id="RUQ74081.1"/>
    </source>
</evidence>
<dbReference type="Pfam" id="PF02482">
    <property type="entry name" value="Ribosomal_S30AE"/>
    <property type="match status" value="1"/>
</dbReference>
<reference evidence="2 3" key="1">
    <citation type="submission" date="2018-12" db="EMBL/GenBank/DDBJ databases">
        <authorList>
            <person name="Yang Y."/>
        </authorList>
    </citation>
    <scope>NUCLEOTIDE SEQUENCE [LARGE SCALE GENOMIC DNA]</scope>
    <source>
        <strain evidence="2 3">GSF71</strain>
    </source>
</reference>
<protein>
    <submittedName>
        <fullName evidence="2">Ribosome-associated translation inhibitor RaiA</fullName>
    </submittedName>
</protein>
<dbReference type="OrthoDB" id="9782252at2"/>
<dbReference type="InterPro" id="IPR003489">
    <property type="entry name" value="RHF/RaiA"/>
</dbReference>
<evidence type="ECO:0000313" key="3">
    <source>
        <dbReference type="Proteomes" id="UP000280346"/>
    </source>
</evidence>
<keyword evidence="3" id="KW-1185">Reference proteome</keyword>
<dbReference type="InterPro" id="IPR036567">
    <property type="entry name" value="RHF-like"/>
</dbReference>
<dbReference type="SUPFAM" id="SSF69754">
    <property type="entry name" value="Ribosome binding protein Y (YfiA homologue)"/>
    <property type="match status" value="1"/>
</dbReference>
<sequence length="110" mass="12984">MDTNLEITFHNMTPLPDVESCIRERAEKLERLYDRMVGLRVAVESQHRQHRTGNLYDVHIEMRVPGDELVVSRPPHHARERHASPDALTSVRDAFEAAERRLKDYKERKR</sequence>
<evidence type="ECO:0000256" key="1">
    <source>
        <dbReference type="SAM" id="MobiDB-lite"/>
    </source>
</evidence>
<organism evidence="2 3">
    <name type="scientific">Azospirillum doebereinerae</name>
    <dbReference type="NCBI Taxonomy" id="92933"/>
    <lineage>
        <taxon>Bacteria</taxon>
        <taxon>Pseudomonadati</taxon>
        <taxon>Pseudomonadota</taxon>
        <taxon>Alphaproteobacteria</taxon>
        <taxon>Rhodospirillales</taxon>
        <taxon>Azospirillaceae</taxon>
        <taxon>Azospirillum</taxon>
    </lineage>
</organism>
<dbReference type="Gene3D" id="3.30.160.100">
    <property type="entry name" value="Ribosome hibernation promotion factor-like"/>
    <property type="match status" value="1"/>
</dbReference>
<dbReference type="AlphaFoldDB" id="A0A3S0XPB0"/>
<dbReference type="EMBL" id="RZIJ01000004">
    <property type="protein sequence ID" value="RUQ74081.1"/>
    <property type="molecule type" value="Genomic_DNA"/>
</dbReference>
<proteinExistence type="predicted"/>
<dbReference type="Proteomes" id="UP000280346">
    <property type="component" value="Unassembled WGS sequence"/>
</dbReference>